<evidence type="ECO:0008006" key="4">
    <source>
        <dbReference type="Google" id="ProtNLM"/>
    </source>
</evidence>
<feature type="signal peptide" evidence="1">
    <location>
        <begin position="1"/>
        <end position="18"/>
    </location>
</feature>
<dbReference type="AlphaFoldDB" id="A0AA48KCJ6"/>
<gene>
    <name evidence="2" type="ORF">METESE_10730</name>
</gene>
<evidence type="ECO:0000313" key="2">
    <source>
        <dbReference type="EMBL" id="BDU76115.1"/>
    </source>
</evidence>
<reference evidence="2" key="1">
    <citation type="journal article" date="2023" name="Int. J. Syst. Evol. Microbiol.">
        <title>Mesoterricola silvestris gen. nov., sp. nov., Mesoterricola sediminis sp. nov., Geothrix oryzae sp. nov., Geothrix edaphica sp. nov., Geothrix rubra sp. nov., and Geothrix limicola sp. nov., six novel members of Acidobacteriota isolated from soils.</title>
        <authorList>
            <person name="Itoh H."/>
            <person name="Sugisawa Y."/>
            <person name="Mise K."/>
            <person name="Xu Z."/>
            <person name="Kuniyasu M."/>
            <person name="Ushijima N."/>
            <person name="Kawano K."/>
            <person name="Kobayashi E."/>
            <person name="Shiratori Y."/>
            <person name="Masuda Y."/>
            <person name="Senoo K."/>
        </authorList>
    </citation>
    <scope>NUCLEOTIDE SEQUENCE</scope>
    <source>
        <strain evidence="2">W786</strain>
    </source>
</reference>
<organism evidence="2 3">
    <name type="scientific">Mesoterricola sediminis</name>
    <dbReference type="NCBI Taxonomy" id="2927980"/>
    <lineage>
        <taxon>Bacteria</taxon>
        <taxon>Pseudomonadati</taxon>
        <taxon>Acidobacteriota</taxon>
        <taxon>Holophagae</taxon>
        <taxon>Holophagales</taxon>
        <taxon>Holophagaceae</taxon>
        <taxon>Mesoterricola</taxon>
    </lineage>
</organism>
<feature type="chain" id="PRO_5041227011" description="Outer membrane protein beta-barrel domain-containing protein" evidence="1">
    <location>
        <begin position="19"/>
        <end position="199"/>
    </location>
</feature>
<keyword evidence="3" id="KW-1185">Reference proteome</keyword>
<keyword evidence="1" id="KW-0732">Signal</keyword>
<dbReference type="KEGG" id="msea:METESE_10730"/>
<evidence type="ECO:0000256" key="1">
    <source>
        <dbReference type="SAM" id="SignalP"/>
    </source>
</evidence>
<evidence type="ECO:0000313" key="3">
    <source>
        <dbReference type="Proteomes" id="UP001228113"/>
    </source>
</evidence>
<dbReference type="RefSeq" id="WP_243334639.1">
    <property type="nucleotide sequence ID" value="NZ_AP027081.1"/>
</dbReference>
<proteinExistence type="predicted"/>
<dbReference type="Proteomes" id="UP001228113">
    <property type="component" value="Chromosome"/>
</dbReference>
<name>A0AA48KCJ6_9BACT</name>
<accession>A0AA48KCJ6</accession>
<protein>
    <recommendedName>
        <fullName evidence="4">Outer membrane protein beta-barrel domain-containing protein</fullName>
    </recommendedName>
</protein>
<sequence>MKKAAMFLPLLVVLPLSANTWEAGVFIGQQSFRSQNVTLGGNTFSGDVDNKVTYGFRVGRSVLDFGPALLEVTAGFQPESRANATIRINGAPFGTGEYKTQHFSIGAMANLKAFVALGAGVEYRFEKLDTGSASTTYARPWIRVNAGIAIPSPVVKPFVGVEAAVPVTSKSVDATSPEEDQIKALAPKFQIGLYAGIRF</sequence>
<dbReference type="EMBL" id="AP027081">
    <property type="protein sequence ID" value="BDU76115.1"/>
    <property type="molecule type" value="Genomic_DNA"/>
</dbReference>